<accession>A0A090M1P1</accession>
<name>A0A090M1P1_OSTTA</name>
<evidence type="ECO:0000256" key="3">
    <source>
        <dbReference type="ARBA" id="ARBA00022771"/>
    </source>
</evidence>
<reference evidence="10" key="1">
    <citation type="journal article" date="2006" name="Proc. Natl. Acad. Sci. U.S.A.">
        <title>Genome analysis of the smallest free-living eukaryote Ostreococcus tauri unveils many unique features.</title>
        <authorList>
            <person name="Derelle E."/>
            <person name="Ferraz C."/>
            <person name="Rombauts S."/>
            <person name="Rouze P."/>
            <person name="Worden A.Z."/>
            <person name="Robbens S."/>
            <person name="Partensky F."/>
            <person name="Degroeve S."/>
            <person name="Echeynie S."/>
            <person name="Cooke R."/>
            <person name="Saeys Y."/>
            <person name="Wuyts J."/>
            <person name="Jabbari K."/>
            <person name="Bowler C."/>
            <person name="Panaud O."/>
            <person name="Piegu B."/>
            <person name="Ball S.G."/>
            <person name="Ral J.-P."/>
            <person name="Bouget F.-Y."/>
            <person name="Piganeau G."/>
            <person name="De Baets B."/>
            <person name="Picard A."/>
            <person name="Delseny M."/>
            <person name="Demaille J."/>
            <person name="Van de Peer Y."/>
            <person name="Moreau H."/>
        </authorList>
    </citation>
    <scope>NUCLEOTIDE SEQUENCE [LARGE SCALE GENOMIC DNA]</scope>
    <source>
        <strain evidence="10">OTTH 0595 / CCAP 157/2 / RCC745</strain>
    </source>
</reference>
<feature type="region of interest" description="Disordered" evidence="7">
    <location>
        <begin position="57"/>
        <end position="115"/>
    </location>
</feature>
<evidence type="ECO:0000256" key="5">
    <source>
        <dbReference type="ARBA" id="ARBA00023015"/>
    </source>
</evidence>
<feature type="domain" description="Polycomb protein VEFS-Box" evidence="8">
    <location>
        <begin position="146"/>
        <end position="251"/>
    </location>
</feature>
<evidence type="ECO:0000256" key="1">
    <source>
        <dbReference type="ARBA" id="ARBA00007416"/>
    </source>
</evidence>
<keyword evidence="2" id="KW-0479">Metal-binding</keyword>
<evidence type="ECO:0000313" key="9">
    <source>
        <dbReference type="EMBL" id="CEF98155.1"/>
    </source>
</evidence>
<dbReference type="KEGG" id="ota:OT_ostta05g04640"/>
<sequence length="272" mass="29226">MSRVDAPDRGAALCDPTRLRVDGGDVERFAVDVCAGFHARGPLYAREVALVARPTSMRATPGRDGDDAVGASDARARASSACRSGAATPSGTVNDGGPRRGGARASAETSDADDARRTVVDALARARRASGVGDDVDAMARAEGWFYSSRTFVKKTGTPTSDTEDAEETAGDREDAPLINEFVDLAAEEVDFMCKWNAVARRFNCLGECESAALCEAFARAHGRDLAREDFFNYFLRTMFGMFEFGVMDREGIVRALRAASSASRKRRISQS</sequence>
<dbReference type="InParanoid" id="A0A090M1P1"/>
<keyword evidence="10" id="KW-1185">Reference proteome</keyword>
<dbReference type="GO" id="GO:0008270">
    <property type="term" value="F:zinc ion binding"/>
    <property type="evidence" value="ECO:0007669"/>
    <property type="project" value="UniProtKB-KW"/>
</dbReference>
<organism evidence="9 10">
    <name type="scientific">Ostreococcus tauri</name>
    <name type="common">Marine green alga</name>
    <dbReference type="NCBI Taxonomy" id="70448"/>
    <lineage>
        <taxon>Eukaryota</taxon>
        <taxon>Viridiplantae</taxon>
        <taxon>Chlorophyta</taxon>
        <taxon>Mamiellophyceae</taxon>
        <taxon>Mamiellales</taxon>
        <taxon>Bathycoccaceae</taxon>
        <taxon>Ostreococcus</taxon>
    </lineage>
</organism>
<evidence type="ECO:0000259" key="8">
    <source>
        <dbReference type="Pfam" id="PF09733"/>
    </source>
</evidence>
<dbReference type="InterPro" id="IPR019135">
    <property type="entry name" value="Polycomb_protein_VEFS-Box"/>
</dbReference>
<keyword evidence="3" id="KW-0863">Zinc-finger</keyword>
<comment type="caution">
    <text evidence="9">The sequence shown here is derived from an EMBL/GenBank/DDBJ whole genome shotgun (WGS) entry which is preliminary data.</text>
</comment>
<dbReference type="EMBL" id="CAID01000005">
    <property type="protein sequence ID" value="CEF98155.1"/>
    <property type="molecule type" value="Genomic_DNA"/>
</dbReference>
<dbReference type="AlphaFoldDB" id="A0A090M1P1"/>
<gene>
    <name evidence="9" type="ORF">OT_ostta05g04640</name>
</gene>
<evidence type="ECO:0000256" key="6">
    <source>
        <dbReference type="ARBA" id="ARBA00023163"/>
    </source>
</evidence>
<dbReference type="STRING" id="70448.A0A090M1P1"/>
<evidence type="ECO:0000256" key="7">
    <source>
        <dbReference type="SAM" id="MobiDB-lite"/>
    </source>
</evidence>
<keyword evidence="5" id="KW-0805">Transcription regulation</keyword>
<keyword evidence="6" id="KW-0804">Transcription</keyword>
<dbReference type="RefSeq" id="XP_003079577.2">
    <property type="nucleotide sequence ID" value="XM_003079529.2"/>
</dbReference>
<evidence type="ECO:0000313" key="10">
    <source>
        <dbReference type="Proteomes" id="UP000009170"/>
    </source>
</evidence>
<evidence type="ECO:0000256" key="4">
    <source>
        <dbReference type="ARBA" id="ARBA00022833"/>
    </source>
</evidence>
<evidence type="ECO:0000256" key="2">
    <source>
        <dbReference type="ARBA" id="ARBA00022723"/>
    </source>
</evidence>
<dbReference type="Proteomes" id="UP000009170">
    <property type="component" value="Unassembled WGS sequence"/>
</dbReference>
<dbReference type="GeneID" id="9834376"/>
<proteinExistence type="inferred from homology"/>
<reference evidence="9 10" key="2">
    <citation type="journal article" date="2014" name="BMC Genomics">
        <title>An improved genome of the model marine alga Ostreococcus tauri unfolds by assessing Illumina de novo assemblies.</title>
        <authorList>
            <person name="Blanc-Mathieu R."/>
            <person name="Verhelst B."/>
            <person name="Derelle E."/>
            <person name="Rombauts S."/>
            <person name="Bouget F.Y."/>
            <person name="Carre I."/>
            <person name="Chateau A."/>
            <person name="Eyre-Walker A."/>
            <person name="Grimsley N."/>
            <person name="Moreau H."/>
            <person name="Piegu B."/>
            <person name="Rivals E."/>
            <person name="Schackwitz W."/>
            <person name="Van de Peer Y."/>
            <person name="Piganeau G."/>
        </authorList>
    </citation>
    <scope>NUCLEOTIDE SEQUENCE [LARGE SCALE GENOMIC DNA]</scope>
    <source>
        <strain evidence="10">OTTH 0595 / CCAP 157/2 / RCC745</strain>
    </source>
</reference>
<dbReference type="CDD" id="cd21553">
    <property type="entry name" value="VEFS-box_EMF2-like"/>
    <property type="match status" value="1"/>
</dbReference>
<keyword evidence="4" id="KW-0862">Zinc</keyword>
<dbReference type="Pfam" id="PF09733">
    <property type="entry name" value="VEFS-Box"/>
    <property type="match status" value="1"/>
</dbReference>
<comment type="similarity">
    <text evidence="1">Belongs to the VEFS (VRN2-EMF2-FIS2-SU(Z)12) family.</text>
</comment>
<feature type="compositionally biased region" description="Low complexity" evidence="7">
    <location>
        <begin position="68"/>
        <end position="87"/>
    </location>
</feature>
<protein>
    <submittedName>
        <fullName evidence="9">Polycomb protein, VEFS-Box</fullName>
    </submittedName>
</protein>